<feature type="transmembrane region" description="Helical" evidence="7">
    <location>
        <begin position="150"/>
        <end position="168"/>
    </location>
</feature>
<keyword evidence="9" id="KW-0645">Protease</keyword>
<evidence type="ECO:0000259" key="8">
    <source>
        <dbReference type="Pfam" id="PF01694"/>
    </source>
</evidence>
<feature type="domain" description="Peptidase S54 rhomboid" evidence="8">
    <location>
        <begin position="56"/>
        <end position="192"/>
    </location>
</feature>
<comment type="similarity">
    <text evidence="2">Belongs to the peptidase S54 family.</text>
</comment>
<dbReference type="RefSeq" id="WP_239672868.1">
    <property type="nucleotide sequence ID" value="NZ_CP049742.1"/>
</dbReference>
<organism evidence="9 10">
    <name type="scientific">Mangrovibacillus cuniculi</name>
    <dbReference type="NCBI Taxonomy" id="2593652"/>
    <lineage>
        <taxon>Bacteria</taxon>
        <taxon>Bacillati</taxon>
        <taxon>Bacillota</taxon>
        <taxon>Bacilli</taxon>
        <taxon>Bacillales</taxon>
        <taxon>Bacillaceae</taxon>
        <taxon>Mangrovibacillus</taxon>
    </lineage>
</organism>
<evidence type="ECO:0000256" key="1">
    <source>
        <dbReference type="ARBA" id="ARBA00004141"/>
    </source>
</evidence>
<dbReference type="SUPFAM" id="SSF144091">
    <property type="entry name" value="Rhomboid-like"/>
    <property type="match status" value="1"/>
</dbReference>
<evidence type="ECO:0000256" key="2">
    <source>
        <dbReference type="ARBA" id="ARBA00009045"/>
    </source>
</evidence>
<keyword evidence="3 7" id="KW-0812">Transmembrane</keyword>
<dbReference type="PANTHER" id="PTHR43731:SF14">
    <property type="entry name" value="PRESENILIN-ASSOCIATED RHOMBOID-LIKE PROTEIN, MITOCHONDRIAL"/>
    <property type="match status" value="1"/>
</dbReference>
<reference evidence="9 10" key="1">
    <citation type="submission" date="2019-07" db="EMBL/GenBank/DDBJ databases">
        <title>Genome sequence of 2 isolates from Red Sea Mangroves.</title>
        <authorList>
            <person name="Sefrji F."/>
            <person name="Michoud G."/>
            <person name="Merlino G."/>
            <person name="Daffonchio D."/>
        </authorList>
    </citation>
    <scope>NUCLEOTIDE SEQUENCE [LARGE SCALE GENOMIC DNA]</scope>
    <source>
        <strain evidence="9 10">R1DC41</strain>
    </source>
</reference>
<keyword evidence="4" id="KW-0378">Hydrolase</keyword>
<sequence>MFIRNERLNEFTRWYPVVTAIVIVHVITFLLTDIPFLENPWMFRMFAGTNLYIELGEWWRLITPIFLHSGFGHFIFNTFSLVIFAPPLERALGKGRFILTYLGTGIIANVMTFFAEGPMYTHVGSSGAIYGLLGVYLAVILFAKHLIPRHSSQTVLPILALGFIMTFIQPQINIIAHVGGCIIGLAFGYFWIQRNKLHFY</sequence>
<dbReference type="Proteomes" id="UP000593626">
    <property type="component" value="Chromosome"/>
</dbReference>
<evidence type="ECO:0000256" key="7">
    <source>
        <dbReference type="SAM" id="Phobius"/>
    </source>
</evidence>
<keyword evidence="6 7" id="KW-0472">Membrane</keyword>
<dbReference type="InterPro" id="IPR050925">
    <property type="entry name" value="Rhomboid_protease_S54"/>
</dbReference>
<dbReference type="GO" id="GO:0004252">
    <property type="term" value="F:serine-type endopeptidase activity"/>
    <property type="evidence" value="ECO:0007669"/>
    <property type="project" value="InterPro"/>
</dbReference>
<evidence type="ECO:0000256" key="5">
    <source>
        <dbReference type="ARBA" id="ARBA00022989"/>
    </source>
</evidence>
<feature type="transmembrane region" description="Helical" evidence="7">
    <location>
        <begin position="174"/>
        <end position="192"/>
    </location>
</feature>
<accession>A0A7S8HGN4</accession>
<evidence type="ECO:0000313" key="10">
    <source>
        <dbReference type="Proteomes" id="UP000593626"/>
    </source>
</evidence>
<evidence type="ECO:0000256" key="4">
    <source>
        <dbReference type="ARBA" id="ARBA00022801"/>
    </source>
</evidence>
<proteinExistence type="inferred from homology"/>
<feature type="transmembrane region" description="Helical" evidence="7">
    <location>
        <begin position="127"/>
        <end position="143"/>
    </location>
</feature>
<protein>
    <submittedName>
        <fullName evidence="9">Rhomboid family intramembrane serine protease</fullName>
    </submittedName>
</protein>
<dbReference type="GO" id="GO:0006508">
    <property type="term" value="P:proteolysis"/>
    <property type="evidence" value="ECO:0007669"/>
    <property type="project" value="UniProtKB-KW"/>
</dbReference>
<dbReference type="Pfam" id="PF01694">
    <property type="entry name" value="Rhomboid"/>
    <property type="match status" value="1"/>
</dbReference>
<feature type="transmembrane region" description="Helical" evidence="7">
    <location>
        <begin position="97"/>
        <end position="115"/>
    </location>
</feature>
<evidence type="ECO:0000256" key="6">
    <source>
        <dbReference type="ARBA" id="ARBA00023136"/>
    </source>
</evidence>
<keyword evidence="5 7" id="KW-1133">Transmembrane helix</keyword>
<dbReference type="EMBL" id="CP049742">
    <property type="protein sequence ID" value="QPC48184.1"/>
    <property type="molecule type" value="Genomic_DNA"/>
</dbReference>
<dbReference type="Gene3D" id="1.20.1540.10">
    <property type="entry name" value="Rhomboid-like"/>
    <property type="match status" value="1"/>
</dbReference>
<evidence type="ECO:0000256" key="3">
    <source>
        <dbReference type="ARBA" id="ARBA00022692"/>
    </source>
</evidence>
<keyword evidence="10" id="KW-1185">Reference proteome</keyword>
<evidence type="ECO:0000313" key="9">
    <source>
        <dbReference type="EMBL" id="QPC48184.1"/>
    </source>
</evidence>
<dbReference type="AlphaFoldDB" id="A0A7S8HGN4"/>
<dbReference type="KEGG" id="mcui:G8O30_15215"/>
<dbReference type="InterPro" id="IPR022764">
    <property type="entry name" value="Peptidase_S54_rhomboid_dom"/>
</dbReference>
<dbReference type="PANTHER" id="PTHR43731">
    <property type="entry name" value="RHOMBOID PROTEASE"/>
    <property type="match status" value="1"/>
</dbReference>
<dbReference type="InterPro" id="IPR035952">
    <property type="entry name" value="Rhomboid-like_sf"/>
</dbReference>
<name>A0A7S8HGN4_9BACI</name>
<feature type="transmembrane region" description="Helical" evidence="7">
    <location>
        <begin position="65"/>
        <end position="85"/>
    </location>
</feature>
<gene>
    <name evidence="9" type="ORF">G8O30_15215</name>
</gene>
<dbReference type="GO" id="GO:0016020">
    <property type="term" value="C:membrane"/>
    <property type="evidence" value="ECO:0007669"/>
    <property type="project" value="UniProtKB-SubCell"/>
</dbReference>
<comment type="subcellular location">
    <subcellularLocation>
        <location evidence="1">Membrane</location>
        <topology evidence="1">Multi-pass membrane protein</topology>
    </subcellularLocation>
</comment>
<feature type="transmembrane region" description="Helical" evidence="7">
    <location>
        <begin position="12"/>
        <end position="32"/>
    </location>
</feature>